<evidence type="ECO:0000313" key="3">
    <source>
        <dbReference type="EMBL" id="POS70022.1"/>
    </source>
</evidence>
<gene>
    <name evidence="3" type="ORF">DHEL01_v211586</name>
</gene>
<reference evidence="3" key="1">
    <citation type="submission" date="2017-09" db="EMBL/GenBank/DDBJ databases">
        <title>Polyketide synthases of a Diaporthe helianthi virulent isolate.</title>
        <authorList>
            <person name="Baroncelli R."/>
        </authorList>
    </citation>
    <scope>NUCLEOTIDE SEQUENCE [LARGE SCALE GENOMIC DNA]</scope>
    <source>
        <strain evidence="3">7/96</strain>
    </source>
</reference>
<name>A0A2P5HIF0_DIAHE</name>
<keyword evidence="4" id="KW-1185">Reference proteome</keyword>
<dbReference type="Proteomes" id="UP000094444">
    <property type="component" value="Unassembled WGS sequence"/>
</dbReference>
<dbReference type="InParanoid" id="A0A2P5HIF0"/>
<comment type="caution">
    <text evidence="3">The sequence shown here is derived from an EMBL/GenBank/DDBJ whole genome shotgun (WGS) entry which is preliminary data.</text>
</comment>
<feature type="region of interest" description="Disordered" evidence="1">
    <location>
        <begin position="1"/>
        <end position="46"/>
    </location>
</feature>
<protein>
    <recommendedName>
        <fullName evidence="2">Heterokaryon incompatibility domain-containing protein</fullName>
    </recommendedName>
</protein>
<dbReference type="PANTHER" id="PTHR24148">
    <property type="entry name" value="ANKYRIN REPEAT DOMAIN-CONTAINING PROTEIN 39 HOMOLOG-RELATED"/>
    <property type="match status" value="1"/>
</dbReference>
<dbReference type="STRING" id="158607.A0A2P5HIF0"/>
<feature type="compositionally biased region" description="Basic and acidic residues" evidence="1">
    <location>
        <begin position="11"/>
        <end position="28"/>
    </location>
</feature>
<evidence type="ECO:0000256" key="1">
    <source>
        <dbReference type="SAM" id="MobiDB-lite"/>
    </source>
</evidence>
<dbReference type="OrthoDB" id="2288928at2759"/>
<dbReference type="InterPro" id="IPR052895">
    <property type="entry name" value="HetReg/Transcr_Mod"/>
</dbReference>
<dbReference type="AlphaFoldDB" id="A0A2P5HIF0"/>
<evidence type="ECO:0000313" key="4">
    <source>
        <dbReference type="Proteomes" id="UP000094444"/>
    </source>
</evidence>
<proteinExistence type="predicted"/>
<dbReference type="EMBL" id="MAVT02001851">
    <property type="protein sequence ID" value="POS70022.1"/>
    <property type="molecule type" value="Genomic_DNA"/>
</dbReference>
<organism evidence="3 4">
    <name type="scientific">Diaporthe helianthi</name>
    <dbReference type="NCBI Taxonomy" id="158607"/>
    <lineage>
        <taxon>Eukaryota</taxon>
        <taxon>Fungi</taxon>
        <taxon>Dikarya</taxon>
        <taxon>Ascomycota</taxon>
        <taxon>Pezizomycotina</taxon>
        <taxon>Sordariomycetes</taxon>
        <taxon>Sordariomycetidae</taxon>
        <taxon>Diaporthales</taxon>
        <taxon>Diaporthaceae</taxon>
        <taxon>Diaporthe</taxon>
    </lineage>
</organism>
<sequence length="350" mass="40973">MDQGKSTASEPPEREGHGHESDSEKPGEPYKYTPLPEPEPAELGQDPLLEPKTLWTRLLTIHPGQYDDEIAVDLNNVALEEKAESHLRDKNEYDPEYRISAAPHLQQYEALSYVWGSQENPSHVVVGDERRILSISRSLDVAMRHLRYPDRPRVIWIDAICINQTSDSDKNRQVGYMRHIYWSTPRVVIWLGPEADDSDHAMDVIRSIGEKILRINWATAQTKFVTDEDEEVWGDHRRMADLPLEERDRSAIESLIKRPWFERIWIRQEVFLASDEAVVYCGRSRSPFELFRRALYRVARETSTETSRARIVLIPKYVRLEWLRFDHYRAKCSEPRDYVYGTLGILPWLF</sequence>
<feature type="domain" description="Heterokaryon incompatibility" evidence="2">
    <location>
        <begin position="108"/>
        <end position="269"/>
    </location>
</feature>
<dbReference type="InterPro" id="IPR010730">
    <property type="entry name" value="HET"/>
</dbReference>
<accession>A0A2P5HIF0</accession>
<dbReference type="Pfam" id="PF06985">
    <property type="entry name" value="HET"/>
    <property type="match status" value="1"/>
</dbReference>
<evidence type="ECO:0000259" key="2">
    <source>
        <dbReference type="Pfam" id="PF06985"/>
    </source>
</evidence>
<dbReference type="PANTHER" id="PTHR24148:SF82">
    <property type="entry name" value="HETEROKARYON INCOMPATIBILITY DOMAIN-CONTAINING PROTEIN"/>
    <property type="match status" value="1"/>
</dbReference>